<dbReference type="GO" id="GO:0003677">
    <property type="term" value="F:DNA binding"/>
    <property type="evidence" value="ECO:0007669"/>
    <property type="project" value="UniProtKB-UniRule"/>
</dbReference>
<evidence type="ECO:0000256" key="1">
    <source>
        <dbReference type="ARBA" id="ARBA00022741"/>
    </source>
</evidence>
<keyword evidence="2 3" id="KW-0067">ATP-binding</keyword>
<dbReference type="Gene3D" id="2.30.30.940">
    <property type="match status" value="1"/>
</dbReference>
<dbReference type="NCBIfam" id="TIGR01448">
    <property type="entry name" value="recD_rel"/>
    <property type="match status" value="1"/>
</dbReference>
<dbReference type="InterPro" id="IPR003593">
    <property type="entry name" value="AAA+_ATPase"/>
</dbReference>
<comment type="catalytic activity">
    <reaction evidence="3">
        <text>ATP + H2O = ADP + phosphate + H(+)</text>
        <dbReference type="Rhea" id="RHEA:13065"/>
        <dbReference type="ChEBI" id="CHEBI:15377"/>
        <dbReference type="ChEBI" id="CHEBI:15378"/>
        <dbReference type="ChEBI" id="CHEBI:30616"/>
        <dbReference type="ChEBI" id="CHEBI:43474"/>
        <dbReference type="ChEBI" id="CHEBI:456216"/>
        <dbReference type="EC" id="5.6.2.3"/>
    </reaction>
</comment>
<dbReference type="GO" id="GO:0043139">
    <property type="term" value="F:5'-3' DNA helicase activity"/>
    <property type="evidence" value="ECO:0007669"/>
    <property type="project" value="UniProtKB-UniRule"/>
</dbReference>
<feature type="binding site" evidence="3">
    <location>
        <begin position="362"/>
        <end position="366"/>
    </location>
    <ligand>
        <name>ATP</name>
        <dbReference type="ChEBI" id="CHEBI:30616"/>
    </ligand>
</feature>
<dbReference type="PANTHER" id="PTHR43788">
    <property type="entry name" value="DNA2/NAM7 HELICASE FAMILY MEMBER"/>
    <property type="match status" value="1"/>
</dbReference>
<gene>
    <name evidence="5" type="primary">recD_2</name>
    <name evidence="3" type="synonym">recD2</name>
    <name evidence="6" type="synonym">recD_3</name>
    <name evidence="5" type="ORF">ERS852425_01582</name>
    <name evidence="6" type="ORF">ERS852520_01359</name>
</gene>
<evidence type="ECO:0000313" key="8">
    <source>
        <dbReference type="Proteomes" id="UP000095598"/>
    </source>
</evidence>
<keyword evidence="3 5" id="KW-0378">Hydrolase</keyword>
<dbReference type="SMART" id="SM00382">
    <property type="entry name" value="AAA"/>
    <property type="match status" value="1"/>
</dbReference>
<dbReference type="InterPro" id="IPR010994">
    <property type="entry name" value="RuvA_2-like"/>
</dbReference>
<organism evidence="5 8">
    <name type="scientific">Anaerostipes hadrus</name>
    <dbReference type="NCBI Taxonomy" id="649756"/>
    <lineage>
        <taxon>Bacteria</taxon>
        <taxon>Bacillati</taxon>
        <taxon>Bacillota</taxon>
        <taxon>Clostridia</taxon>
        <taxon>Lachnospirales</taxon>
        <taxon>Lachnospiraceae</taxon>
        <taxon>Anaerostipes</taxon>
    </lineage>
</organism>
<dbReference type="Proteomes" id="UP000095564">
    <property type="component" value="Unassembled WGS sequence"/>
</dbReference>
<dbReference type="InterPro" id="IPR006345">
    <property type="entry name" value="RecD2"/>
</dbReference>
<reference evidence="7 8" key="1">
    <citation type="submission" date="2015-09" db="EMBL/GenBank/DDBJ databases">
        <authorList>
            <consortium name="Pathogen Informatics"/>
        </authorList>
    </citation>
    <scope>NUCLEOTIDE SEQUENCE [LARGE SCALE GENOMIC DNA]</scope>
    <source>
        <strain evidence="5 8">2789STDY5608868</strain>
        <strain evidence="6 7">2789STDY5834908</strain>
    </source>
</reference>
<dbReference type="GO" id="GO:0009338">
    <property type="term" value="C:exodeoxyribonuclease V complex"/>
    <property type="evidence" value="ECO:0007669"/>
    <property type="project" value="TreeGrafter"/>
</dbReference>
<dbReference type="InterPro" id="IPR027785">
    <property type="entry name" value="UvrD-like_helicase_C"/>
</dbReference>
<dbReference type="Gene3D" id="1.10.10.2220">
    <property type="match status" value="1"/>
</dbReference>
<dbReference type="InterPro" id="IPR050534">
    <property type="entry name" value="Coronavir_polyprotein_1ab"/>
</dbReference>
<dbReference type="Pfam" id="PF13538">
    <property type="entry name" value="UvrD_C_2"/>
    <property type="match status" value="1"/>
</dbReference>
<proteinExistence type="inferred from homology"/>
<dbReference type="Pfam" id="PF23139">
    <property type="entry name" value="OB_YrrC"/>
    <property type="match status" value="1"/>
</dbReference>
<accession>A0A173STG2</accession>
<dbReference type="AlphaFoldDB" id="A0A173STG2"/>
<dbReference type="Pfam" id="PF13604">
    <property type="entry name" value="AAA_30"/>
    <property type="match status" value="1"/>
</dbReference>
<dbReference type="GO" id="GO:0006310">
    <property type="term" value="P:DNA recombination"/>
    <property type="evidence" value="ECO:0007669"/>
    <property type="project" value="InterPro"/>
</dbReference>
<name>A0A173STG2_ANAHA</name>
<keyword evidence="3" id="KW-0413">Isomerase</keyword>
<keyword evidence="3" id="KW-0347">Helicase</keyword>
<dbReference type="InterPro" id="IPR041451">
    <property type="entry name" value="RecD2_SH13"/>
</dbReference>
<dbReference type="EMBL" id="CYXT01000010">
    <property type="protein sequence ID" value="CUM94014.1"/>
    <property type="molecule type" value="Genomic_DNA"/>
</dbReference>
<dbReference type="HAMAP" id="MF_01488">
    <property type="entry name" value="RecD2"/>
    <property type="match status" value="1"/>
</dbReference>
<dbReference type="GO" id="GO:0016787">
    <property type="term" value="F:hydrolase activity"/>
    <property type="evidence" value="ECO:0007669"/>
    <property type="project" value="UniProtKB-KW"/>
</dbReference>
<dbReference type="Pfam" id="PF14520">
    <property type="entry name" value="HHH_5"/>
    <property type="match status" value="1"/>
</dbReference>
<dbReference type="GO" id="GO:0017116">
    <property type="term" value="F:single-stranded DNA helicase activity"/>
    <property type="evidence" value="ECO:0007669"/>
    <property type="project" value="TreeGrafter"/>
</dbReference>
<dbReference type="Proteomes" id="UP000095598">
    <property type="component" value="Unassembled WGS sequence"/>
</dbReference>
<dbReference type="CDD" id="cd17933">
    <property type="entry name" value="DEXSc_RecD-like"/>
    <property type="match status" value="1"/>
</dbReference>
<dbReference type="OrthoDB" id="9803432at2"/>
<dbReference type="CDD" id="cd18809">
    <property type="entry name" value="SF1_C_RecD"/>
    <property type="match status" value="1"/>
</dbReference>
<evidence type="ECO:0000256" key="2">
    <source>
        <dbReference type="ARBA" id="ARBA00022840"/>
    </source>
</evidence>
<dbReference type="InterPro" id="IPR029493">
    <property type="entry name" value="RecD2-like_HHH"/>
</dbReference>
<dbReference type="PANTHER" id="PTHR43788:SF6">
    <property type="entry name" value="DNA HELICASE B"/>
    <property type="match status" value="1"/>
</dbReference>
<dbReference type="Pfam" id="PF14490">
    <property type="entry name" value="HHH_RecD2"/>
    <property type="match status" value="1"/>
</dbReference>
<feature type="domain" description="AAA+ ATPase" evidence="4">
    <location>
        <begin position="351"/>
        <end position="510"/>
    </location>
</feature>
<evidence type="ECO:0000313" key="7">
    <source>
        <dbReference type="Proteomes" id="UP000095564"/>
    </source>
</evidence>
<protein>
    <recommendedName>
        <fullName evidence="3">ATP-dependent RecD2 DNA helicase</fullName>
        <ecNumber evidence="3">5.6.2.3</ecNumber>
    </recommendedName>
    <alternativeName>
        <fullName evidence="3">DNA 5'-3' helicase subunit RecD2</fullName>
    </alternativeName>
</protein>
<sequence length="776" mass="87829">MAIHPGLNSRYTVDQKKGEKTMAYLKGYVDHIRFRNEDNGYTVLSLDVDGDEETVVGSFPFLNDGEYISLEGDYVDHPVHGPQFQMRTYEIVAPDDIDSMERYLGSGAIKGVGPALAKRITKKFKMDTFRVIEEEPERLAEVKGISEKKARAIAVEFSEKQEMRQAMMFLSGYGINNNLAVKIYKEYGDHLYTIIQENPYKMTDDIAGVGFKIADEIAKKVGIGSSSDYRIISGIFYTLMRALNEGHVFLPKRILCRNAAHILGVTPEDIEEHLLEMMIDRKIVIEEDEETRVYAAPQYHMEVNTARMLLDLNIHYDVSISEVETMIAMIEETEQITFAEKQKEAIHAVAQDSIVVLTGGPGTGKTTTINGMIQYFEHEGLDIRLAAPTGRAAKRMTEATGYEAMTIHRMLEINGEADRERDMKKGNASMFERNAGNPLETDVIIIDEMSMVDLYLMNALLQAMVPGTRLVIVGDANQLPSIGAGNVLKDMIASGQFKVVELNQIFRQEEGSHIVRNAHLIHQGRPVELDNKSRDFFFLQRNNIQDVLGVLVYLVRDKLPGYVHVKPYDIQILTPMRKGELGVERLNQVMQQYLNPPSDEKKEKEIAFGLFREGDKVMQIKNNYQIEWEMRNSKGFTVDKGVGVFNGDMGIITEINDYTEKITVLFDETREVQYPYASLDELELAYAVTIHKSQGSEYPAVVMPILSGPRVLFHRNLLYTGVTRAKNCLTIVGDRNMLFSMIQNVNEQRRYTTLALRLDQIANESEESGPMDDLGI</sequence>
<keyword evidence="3" id="KW-0238">DNA-binding</keyword>
<dbReference type="EC" id="5.6.2.3" evidence="3"/>
<evidence type="ECO:0000259" key="4">
    <source>
        <dbReference type="SMART" id="SM00382"/>
    </source>
</evidence>
<keyword evidence="1 3" id="KW-0547">Nucleotide-binding</keyword>
<dbReference type="Gene3D" id="3.40.50.300">
    <property type="entry name" value="P-loop containing nucleotide triphosphate hydrolases"/>
    <property type="match status" value="2"/>
</dbReference>
<comment type="similarity">
    <text evidence="3">Belongs to the RecD family. RecD2 subfamily.</text>
</comment>
<dbReference type="Gene3D" id="1.10.150.20">
    <property type="entry name" value="5' to 3' exonuclease, C-terminal subdomain"/>
    <property type="match status" value="1"/>
</dbReference>
<dbReference type="InterPro" id="IPR055446">
    <property type="entry name" value="RecD2_N_OB"/>
</dbReference>
<evidence type="ECO:0000313" key="6">
    <source>
        <dbReference type="EMBL" id="CUP44118.1"/>
    </source>
</evidence>
<dbReference type="GO" id="GO:0005524">
    <property type="term" value="F:ATP binding"/>
    <property type="evidence" value="ECO:0007669"/>
    <property type="project" value="UniProtKB-UniRule"/>
</dbReference>
<evidence type="ECO:0000313" key="5">
    <source>
        <dbReference type="EMBL" id="CUM94014.1"/>
    </source>
</evidence>
<dbReference type="Pfam" id="PF18335">
    <property type="entry name" value="SH3_13"/>
    <property type="match status" value="1"/>
</dbReference>
<comment type="function">
    <text evidence="3">DNA-dependent ATPase and ATP-dependent 5'-3' DNA helicase. Has no activity on blunt DNA or DNA with 3'-overhangs, requires at least 10 bases of 5'-ssDNA for helicase activity.</text>
</comment>
<dbReference type="SUPFAM" id="SSF47781">
    <property type="entry name" value="RuvA domain 2-like"/>
    <property type="match status" value="1"/>
</dbReference>
<dbReference type="InterPro" id="IPR027417">
    <property type="entry name" value="P-loop_NTPase"/>
</dbReference>
<evidence type="ECO:0000256" key="3">
    <source>
        <dbReference type="HAMAP-Rule" id="MF_01488"/>
    </source>
</evidence>
<dbReference type="EMBL" id="CZAU01000011">
    <property type="protein sequence ID" value="CUP44118.1"/>
    <property type="molecule type" value="Genomic_DNA"/>
</dbReference>
<dbReference type="SUPFAM" id="SSF52540">
    <property type="entry name" value="P-loop containing nucleoside triphosphate hydrolases"/>
    <property type="match status" value="1"/>
</dbReference>